<dbReference type="EMBL" id="NCXM01000010">
    <property type="protein sequence ID" value="OSC28463.1"/>
    <property type="molecule type" value="Genomic_DNA"/>
</dbReference>
<dbReference type="Proteomes" id="UP000242320">
    <property type="component" value="Unassembled WGS sequence"/>
</dbReference>
<dbReference type="OrthoDB" id="5523400at2"/>
<dbReference type="RefSeq" id="WP_085289980.1">
    <property type="nucleotide sequence ID" value="NZ_NCXM01000010.1"/>
</dbReference>
<evidence type="ECO:0000313" key="4">
    <source>
        <dbReference type="Proteomes" id="UP000242320"/>
    </source>
</evidence>
<proteinExistence type="inferred from homology"/>
<evidence type="ECO:0000256" key="1">
    <source>
        <dbReference type="ARBA" id="ARBA00007689"/>
    </source>
</evidence>
<dbReference type="InterPro" id="IPR011008">
    <property type="entry name" value="Dimeric_a/b-barrel"/>
</dbReference>
<organism evidence="3 4">
    <name type="scientific">Mycolicibacterium vulneris</name>
    <dbReference type="NCBI Taxonomy" id="547163"/>
    <lineage>
        <taxon>Bacteria</taxon>
        <taxon>Bacillati</taxon>
        <taxon>Actinomycetota</taxon>
        <taxon>Actinomycetes</taxon>
        <taxon>Mycobacteriales</taxon>
        <taxon>Mycobacteriaceae</taxon>
        <taxon>Mycolicibacterium</taxon>
    </lineage>
</organism>
<reference evidence="3 4" key="1">
    <citation type="submission" date="2017-04" db="EMBL/GenBank/DDBJ databases">
        <title>The new phylogeny of genus Mycobacterium.</title>
        <authorList>
            <person name="Tortoli E."/>
            <person name="Trovato A."/>
            <person name="Cirillo D.M."/>
        </authorList>
    </citation>
    <scope>NUCLEOTIDE SEQUENCE [LARGE SCALE GENOMIC DNA]</scope>
    <source>
        <strain evidence="3 4">DSM 45247</strain>
    </source>
</reference>
<evidence type="ECO:0000259" key="2">
    <source>
        <dbReference type="Pfam" id="PF03795"/>
    </source>
</evidence>
<dbReference type="Gene3D" id="3.30.70.1060">
    <property type="entry name" value="Dimeric alpha+beta barrel"/>
    <property type="match status" value="1"/>
</dbReference>
<evidence type="ECO:0000313" key="3">
    <source>
        <dbReference type="EMBL" id="OSC28463.1"/>
    </source>
</evidence>
<comment type="caution">
    <text evidence="3">The sequence shown here is derived from an EMBL/GenBank/DDBJ whole genome shotgun (WGS) entry which is preliminary data.</text>
</comment>
<accession>A0A1X2L4Q2</accession>
<dbReference type="AlphaFoldDB" id="A0A1X2L4Q2"/>
<keyword evidence="4" id="KW-1185">Reference proteome</keyword>
<protein>
    <submittedName>
        <fullName evidence="3">Phosphoribosyl glycinamide formyltransferase</fullName>
    </submittedName>
</protein>
<sequence length="119" mass="12566">MADQFDNRPTLFVVRHLPGPNFRPEVAPTEQDGVAEHFAYIQQLEETGAILLSGPLLAQGAGGLMVLSPHIDAAEASRIAENDPATKSGLVVADVLPWMITAGDFSYLTPTGVKPAGAE</sequence>
<dbReference type="SUPFAM" id="SSF54909">
    <property type="entry name" value="Dimeric alpha+beta barrel"/>
    <property type="match status" value="1"/>
</dbReference>
<dbReference type="GO" id="GO:0016740">
    <property type="term" value="F:transferase activity"/>
    <property type="evidence" value="ECO:0007669"/>
    <property type="project" value="UniProtKB-KW"/>
</dbReference>
<dbReference type="InterPro" id="IPR005545">
    <property type="entry name" value="YCII"/>
</dbReference>
<name>A0A1X2L4Q2_9MYCO</name>
<feature type="domain" description="YCII-related" evidence="2">
    <location>
        <begin position="22"/>
        <end position="98"/>
    </location>
</feature>
<dbReference type="Pfam" id="PF03795">
    <property type="entry name" value="YCII"/>
    <property type="match status" value="1"/>
</dbReference>
<gene>
    <name evidence="3" type="ORF">B8W69_11720</name>
</gene>
<comment type="similarity">
    <text evidence="1">Belongs to the YciI family.</text>
</comment>
<keyword evidence="3" id="KW-0808">Transferase</keyword>